<feature type="domain" description="C2H2-type" evidence="2">
    <location>
        <begin position="478"/>
        <end position="508"/>
    </location>
</feature>
<evidence type="ECO:0000313" key="4">
    <source>
        <dbReference type="EMBL" id="CAL5134973.1"/>
    </source>
</evidence>
<name>A0AAV2TES0_CALDB</name>
<dbReference type="AlphaFoldDB" id="A0AAV2TES0"/>
<dbReference type="PROSITE" id="PS00028">
    <property type="entry name" value="ZINC_FINGER_C2H2_1"/>
    <property type="match status" value="3"/>
</dbReference>
<feature type="domain" description="Reverse transcriptase" evidence="3">
    <location>
        <begin position="14"/>
        <end position="290"/>
    </location>
</feature>
<evidence type="ECO:0000313" key="5">
    <source>
        <dbReference type="Proteomes" id="UP001497525"/>
    </source>
</evidence>
<dbReference type="PROSITE" id="PS50878">
    <property type="entry name" value="RT_POL"/>
    <property type="match status" value="1"/>
</dbReference>
<dbReference type="InterPro" id="IPR000477">
    <property type="entry name" value="RT_dom"/>
</dbReference>
<dbReference type="Gene3D" id="3.30.70.270">
    <property type="match status" value="1"/>
</dbReference>
<accession>A0AAV2TES0</accession>
<dbReference type="InterPro" id="IPR043502">
    <property type="entry name" value="DNA/RNA_pol_sf"/>
</dbReference>
<dbReference type="Gene3D" id="3.30.160.60">
    <property type="entry name" value="Classic Zinc Finger"/>
    <property type="match status" value="1"/>
</dbReference>
<dbReference type="SUPFAM" id="SSF56672">
    <property type="entry name" value="DNA/RNA polymerases"/>
    <property type="match status" value="1"/>
</dbReference>
<comment type="caution">
    <text evidence="4">The sequence shown here is derived from an EMBL/GenBank/DDBJ whole genome shotgun (WGS) entry which is preliminary data.</text>
</comment>
<proteinExistence type="predicted"/>
<dbReference type="PANTHER" id="PTHR47027:SF20">
    <property type="entry name" value="REVERSE TRANSCRIPTASE-LIKE PROTEIN WITH RNA-DIRECTED DNA POLYMERASE DOMAIN"/>
    <property type="match status" value="1"/>
</dbReference>
<evidence type="ECO:0000259" key="2">
    <source>
        <dbReference type="PROSITE" id="PS50157"/>
    </source>
</evidence>
<dbReference type="InterPro" id="IPR043128">
    <property type="entry name" value="Rev_trsase/Diguanyl_cyclase"/>
</dbReference>
<reference evidence="4" key="1">
    <citation type="submission" date="2024-06" db="EMBL/GenBank/DDBJ databases">
        <authorList>
            <person name="Liu X."/>
            <person name="Lenzi L."/>
            <person name="Haldenby T S."/>
            <person name="Uol C."/>
        </authorList>
    </citation>
    <scope>NUCLEOTIDE SEQUENCE</scope>
</reference>
<dbReference type="CDD" id="cd01650">
    <property type="entry name" value="RT_nLTR_like"/>
    <property type="match status" value="1"/>
</dbReference>
<dbReference type="EMBL" id="CAXLJL010000234">
    <property type="protein sequence ID" value="CAL5134973.1"/>
    <property type="molecule type" value="Genomic_DNA"/>
</dbReference>
<evidence type="ECO:0000259" key="3">
    <source>
        <dbReference type="PROSITE" id="PS50878"/>
    </source>
</evidence>
<keyword evidence="1" id="KW-0862">Zinc</keyword>
<organism evidence="4 5">
    <name type="scientific">Calicophoron daubneyi</name>
    <name type="common">Rumen fluke</name>
    <name type="synonym">Paramphistomum daubneyi</name>
    <dbReference type="NCBI Taxonomy" id="300641"/>
    <lineage>
        <taxon>Eukaryota</taxon>
        <taxon>Metazoa</taxon>
        <taxon>Spiralia</taxon>
        <taxon>Lophotrochozoa</taxon>
        <taxon>Platyhelminthes</taxon>
        <taxon>Trematoda</taxon>
        <taxon>Digenea</taxon>
        <taxon>Plagiorchiida</taxon>
        <taxon>Pronocephalata</taxon>
        <taxon>Paramphistomoidea</taxon>
        <taxon>Paramphistomidae</taxon>
        <taxon>Calicophoron</taxon>
    </lineage>
</organism>
<dbReference type="Pfam" id="PF00078">
    <property type="entry name" value="RVT_1"/>
    <property type="match status" value="1"/>
</dbReference>
<gene>
    <name evidence="4" type="ORF">CDAUBV1_LOCUS9058</name>
</gene>
<keyword evidence="1" id="KW-0479">Metal-binding</keyword>
<dbReference type="PROSITE" id="PS50157">
    <property type="entry name" value="ZINC_FINGER_C2H2_2"/>
    <property type="match status" value="2"/>
</dbReference>
<protein>
    <recommendedName>
        <fullName evidence="6">Reverse transcriptase domain-containing protein</fullName>
    </recommendedName>
</protein>
<dbReference type="SMART" id="SM00355">
    <property type="entry name" value="ZnF_C2H2"/>
    <property type="match status" value="3"/>
</dbReference>
<dbReference type="GO" id="GO:0008270">
    <property type="term" value="F:zinc ion binding"/>
    <property type="evidence" value="ECO:0007669"/>
    <property type="project" value="UniProtKB-KW"/>
</dbReference>
<evidence type="ECO:0008006" key="6">
    <source>
        <dbReference type="Google" id="ProtNLM"/>
    </source>
</evidence>
<dbReference type="InterPro" id="IPR013087">
    <property type="entry name" value="Znf_C2H2_type"/>
</dbReference>
<sequence>MALWERMLELYNECWRDPLKIPKEWAEAEVISLYKNKGSKKDPGNYRGIFLLDTIGKVYASIVNEKIMKVADVKIYDGQFGFRKERSTAEAILIVRHVIQETIDQKAHTVLAFVDLAKAFDSIPREKLYEVMSEMECPANAIQSVKQMMTENVGYLKQSKECFLMERGVRQGSKEGPGLFNIIFDKILKETFADSNEHGIVMKGKEVIRLHHLEYADDLCIIESTVKQMETSLLKLQENLRKYGMKMNLGKTKWMSVGKNNRADGEEEKIMIEGTEIERVKEFSYLGSVITEDGNNRPVIMNALQKGRQTLARLKPVLQSRNIKMRTKEKIIDCMLMPVLHYGLETLVIRKTDHDKLMALLNSARRITLGYNDRKECKVEELKNKMRIENVSARVQIKRMRLWKRMQRRNGLAKKIVESKVEAKKKERKPAHTKSWLRQIERDMKDLNISNIEAWNSRKPAYDPNYKPRLLGERERNLKCPNDHCERKFAAVNEMNRHVRNDHNDRKKETSETKGEAKNQMELIEKFRCPMSDCNKEYKTKGWLLRHMKECHPSYEDMAVKGDKVKNTKIDRNATSINAQKEGTAEMHECPFPNCNKKLLTRKGIIKHCYKIHRWSAITNKPVRPRTAHAIS</sequence>
<feature type="domain" description="C2H2-type" evidence="2">
    <location>
        <begin position="527"/>
        <end position="557"/>
    </location>
</feature>
<evidence type="ECO:0000256" key="1">
    <source>
        <dbReference type="PROSITE-ProRule" id="PRU00042"/>
    </source>
</evidence>
<dbReference type="PANTHER" id="PTHR47027">
    <property type="entry name" value="REVERSE TRANSCRIPTASE DOMAIN-CONTAINING PROTEIN"/>
    <property type="match status" value="1"/>
</dbReference>
<keyword evidence="1" id="KW-0863">Zinc-finger</keyword>
<dbReference type="Proteomes" id="UP001497525">
    <property type="component" value="Unassembled WGS sequence"/>
</dbReference>